<proteinExistence type="predicted"/>
<organism evidence="2 3">
    <name type="scientific">Candidatus Neomicrothrix subdominans</name>
    <dbReference type="NCBI Taxonomy" id="2954438"/>
    <lineage>
        <taxon>Bacteria</taxon>
        <taxon>Bacillati</taxon>
        <taxon>Actinomycetota</taxon>
        <taxon>Acidimicrobiia</taxon>
        <taxon>Acidimicrobiales</taxon>
        <taxon>Microthrixaceae</taxon>
        <taxon>Candidatus Neomicrothrix</taxon>
    </lineage>
</organism>
<dbReference type="PANTHER" id="PTHR43194:SF2">
    <property type="entry name" value="PEROXISOMAL MEMBRANE PROTEIN LPX1"/>
    <property type="match status" value="1"/>
</dbReference>
<keyword evidence="2" id="KW-0378">Hydrolase</keyword>
<dbReference type="AlphaFoldDB" id="A0A936TEM3"/>
<evidence type="ECO:0000259" key="1">
    <source>
        <dbReference type="Pfam" id="PF00561"/>
    </source>
</evidence>
<dbReference type="PRINTS" id="PR00111">
    <property type="entry name" value="ABHYDROLASE"/>
</dbReference>
<sequence length="339" mass="36136">MDRRRAAIIGGVGLGVLAAVAAVHVAGTRIRRRHHVDLDELLVPPENVTRHRIATSDGGSLHLVEAGSGQPLVLLHGVTLQWWVWSPLFHLLSDRFRVIAWDMRGHGGSEVGVDGVTLEAAGRDLVEVLEHLDLSDAIVVGHSMGGMAIGRSVVDHPDRLNARSAGLVFLATAATSVSPRFVAGYLGAGAGVLAGKADRANAVPVDRLWRPGDLSASLIRIAFGKEPSADAIEAVRQMIIDVPTVTSVEAGAAILNHDLTDDLGAYEGPAMVIVGSDDHLTPPRLAQRIAKLLPQAELHVLEGVGHQVMQEQPRRLGELLERFAFSARAERPRRAAGRA</sequence>
<dbReference type="Proteomes" id="UP000727993">
    <property type="component" value="Unassembled WGS sequence"/>
</dbReference>
<protein>
    <submittedName>
        <fullName evidence="2">Alpha/beta hydrolase</fullName>
    </submittedName>
</protein>
<comment type="caution">
    <text evidence="2">The sequence shown here is derived from an EMBL/GenBank/DDBJ whole genome shotgun (WGS) entry which is preliminary data.</text>
</comment>
<reference evidence="2 3" key="1">
    <citation type="submission" date="2020-10" db="EMBL/GenBank/DDBJ databases">
        <title>Connecting structure to function with the recovery of over 1000 high-quality activated sludge metagenome-assembled genomes encoding full-length rRNA genes using long-read sequencing.</title>
        <authorList>
            <person name="Singleton C.M."/>
            <person name="Petriglieri F."/>
            <person name="Kristensen J.M."/>
            <person name="Kirkegaard R.H."/>
            <person name="Michaelsen T.Y."/>
            <person name="Andersen M.H."/>
            <person name="Karst S.M."/>
            <person name="Dueholm M.S."/>
            <person name="Nielsen P.H."/>
            <person name="Albertsen M."/>
        </authorList>
    </citation>
    <scope>NUCLEOTIDE SEQUENCE [LARGE SCALE GENOMIC DNA]</scope>
    <source>
        <strain evidence="2">Lyne_18-Q3-R50-59_MAXAC.006</strain>
    </source>
</reference>
<accession>A0A936TEM3</accession>
<dbReference type="Pfam" id="PF00561">
    <property type="entry name" value="Abhydrolase_1"/>
    <property type="match status" value="1"/>
</dbReference>
<dbReference type="EMBL" id="JADJZA010000006">
    <property type="protein sequence ID" value="MBK9296849.1"/>
    <property type="molecule type" value="Genomic_DNA"/>
</dbReference>
<evidence type="ECO:0000313" key="2">
    <source>
        <dbReference type="EMBL" id="MBK9296849.1"/>
    </source>
</evidence>
<dbReference type="InterPro" id="IPR029058">
    <property type="entry name" value="AB_hydrolase_fold"/>
</dbReference>
<dbReference type="Gene3D" id="3.40.50.1820">
    <property type="entry name" value="alpha/beta hydrolase"/>
    <property type="match status" value="1"/>
</dbReference>
<evidence type="ECO:0000313" key="3">
    <source>
        <dbReference type="Proteomes" id="UP000727993"/>
    </source>
</evidence>
<gene>
    <name evidence="2" type="ORF">IPN02_08430</name>
</gene>
<dbReference type="PANTHER" id="PTHR43194">
    <property type="entry name" value="HYDROLASE ALPHA/BETA FOLD FAMILY"/>
    <property type="match status" value="1"/>
</dbReference>
<dbReference type="InterPro" id="IPR000073">
    <property type="entry name" value="AB_hydrolase_1"/>
</dbReference>
<dbReference type="SUPFAM" id="SSF53474">
    <property type="entry name" value="alpha/beta-Hydrolases"/>
    <property type="match status" value="1"/>
</dbReference>
<dbReference type="GO" id="GO:0016787">
    <property type="term" value="F:hydrolase activity"/>
    <property type="evidence" value="ECO:0007669"/>
    <property type="project" value="UniProtKB-KW"/>
</dbReference>
<feature type="domain" description="AB hydrolase-1" evidence="1">
    <location>
        <begin position="71"/>
        <end position="308"/>
    </location>
</feature>
<name>A0A936TEM3_9ACTN</name>
<dbReference type="InterPro" id="IPR050228">
    <property type="entry name" value="Carboxylesterase_BioH"/>
</dbReference>